<proteinExistence type="predicted"/>
<gene>
    <name evidence="1" type="ORF">ACFPCS_09490</name>
</gene>
<reference evidence="2" key="1">
    <citation type="journal article" date="2019" name="Int. J. Syst. Evol. Microbiol.">
        <title>The Global Catalogue of Microorganisms (GCM) 10K type strain sequencing project: providing services to taxonomists for standard genome sequencing and annotation.</title>
        <authorList>
            <consortium name="The Broad Institute Genomics Platform"/>
            <consortium name="The Broad Institute Genome Sequencing Center for Infectious Disease"/>
            <person name="Wu L."/>
            <person name="Ma J."/>
        </authorList>
    </citation>
    <scope>NUCLEOTIDE SEQUENCE [LARGE SCALE GENOMIC DNA]</scope>
    <source>
        <strain evidence="2">CGMCC 4.6946</strain>
    </source>
</reference>
<comment type="caution">
    <text evidence="1">The sequence shown here is derived from an EMBL/GenBank/DDBJ whole genome shotgun (WGS) entry which is preliminary data.</text>
</comment>
<sequence>MNAETIDGQLDLLELLASAEESPAFGAQEIRGPGALVVFHVRVGGVREDGTRYLATAGRCGLCGRRVATDDPAAGGLGTRDDATGDRWAFEYCGRCRRSYSFSPLLRYAIDDGTFHLQIHDDPGDCDHCDRIASGSWISCQHGRGPLYDQHVCAVCGRTFKGSRDPAGLHGYGPVSAAHCSEACSRPAYEMVQARYAALTNTPQED</sequence>
<protein>
    <submittedName>
        <fullName evidence="1">Uncharacterized protein</fullName>
    </submittedName>
</protein>
<name>A0ABV9TJK5_9MICC</name>
<dbReference type="EMBL" id="JBHSIW010000011">
    <property type="protein sequence ID" value="MFC4903794.1"/>
    <property type="molecule type" value="Genomic_DNA"/>
</dbReference>
<dbReference type="Proteomes" id="UP001595797">
    <property type="component" value="Unassembled WGS sequence"/>
</dbReference>
<dbReference type="RefSeq" id="WP_277551095.1">
    <property type="nucleotide sequence ID" value="NZ_JARAMH010000007.1"/>
</dbReference>
<evidence type="ECO:0000313" key="1">
    <source>
        <dbReference type="EMBL" id="MFC4903794.1"/>
    </source>
</evidence>
<organism evidence="1 2">
    <name type="scientific">Kocuria oceani</name>
    <dbReference type="NCBI Taxonomy" id="988827"/>
    <lineage>
        <taxon>Bacteria</taxon>
        <taxon>Bacillati</taxon>
        <taxon>Actinomycetota</taxon>
        <taxon>Actinomycetes</taxon>
        <taxon>Micrococcales</taxon>
        <taxon>Micrococcaceae</taxon>
        <taxon>Kocuria</taxon>
    </lineage>
</organism>
<keyword evidence="2" id="KW-1185">Reference proteome</keyword>
<evidence type="ECO:0000313" key="2">
    <source>
        <dbReference type="Proteomes" id="UP001595797"/>
    </source>
</evidence>
<accession>A0ABV9TJK5</accession>